<dbReference type="InterPro" id="IPR036922">
    <property type="entry name" value="Rieske_2Fe-2S_sf"/>
</dbReference>
<keyword evidence="7" id="KW-0812">Transmembrane</keyword>
<evidence type="ECO:0000256" key="6">
    <source>
        <dbReference type="ARBA" id="ARBA00034078"/>
    </source>
</evidence>
<keyword evidence="7" id="KW-1133">Transmembrane helix</keyword>
<keyword evidence="5" id="KW-1015">Disulfide bond</keyword>
<evidence type="ECO:0000313" key="9">
    <source>
        <dbReference type="EMBL" id="VAX32391.1"/>
    </source>
</evidence>
<evidence type="ECO:0000256" key="2">
    <source>
        <dbReference type="ARBA" id="ARBA00022723"/>
    </source>
</evidence>
<dbReference type="Pfam" id="PF00355">
    <property type="entry name" value="Rieske"/>
    <property type="match status" value="1"/>
</dbReference>
<keyword evidence="1" id="KW-0001">2Fe-2S</keyword>
<keyword evidence="7" id="KW-0472">Membrane</keyword>
<dbReference type="InterPro" id="IPR014349">
    <property type="entry name" value="Rieske_Fe-S_prot"/>
</dbReference>
<evidence type="ECO:0000256" key="4">
    <source>
        <dbReference type="ARBA" id="ARBA00023014"/>
    </source>
</evidence>
<proteinExistence type="predicted"/>
<dbReference type="SUPFAM" id="SSF50022">
    <property type="entry name" value="ISP domain"/>
    <property type="match status" value="1"/>
</dbReference>
<dbReference type="EMBL" id="UOGI01000138">
    <property type="protein sequence ID" value="VAX32391.1"/>
    <property type="molecule type" value="Genomic_DNA"/>
</dbReference>
<name>A0A3B1D0N3_9ZZZZ</name>
<evidence type="ECO:0000256" key="5">
    <source>
        <dbReference type="ARBA" id="ARBA00023157"/>
    </source>
</evidence>
<dbReference type="GO" id="GO:0016020">
    <property type="term" value="C:membrane"/>
    <property type="evidence" value="ECO:0007669"/>
    <property type="project" value="InterPro"/>
</dbReference>
<dbReference type="InterPro" id="IPR017941">
    <property type="entry name" value="Rieske_2Fe-2S"/>
</dbReference>
<keyword evidence="3" id="KW-0408">Iron</keyword>
<dbReference type="PRINTS" id="PR00162">
    <property type="entry name" value="RIESKE"/>
</dbReference>
<dbReference type="PANTHER" id="PTHR10134">
    <property type="entry name" value="CYTOCHROME B-C1 COMPLEX SUBUNIT RIESKE, MITOCHONDRIAL"/>
    <property type="match status" value="1"/>
</dbReference>
<evidence type="ECO:0000256" key="1">
    <source>
        <dbReference type="ARBA" id="ARBA00022714"/>
    </source>
</evidence>
<gene>
    <name evidence="9" type="ORF">MNBD_NITROSPIRAE03-138</name>
</gene>
<dbReference type="Gene3D" id="2.102.10.10">
    <property type="entry name" value="Rieske [2Fe-2S] iron-sulphur domain"/>
    <property type="match status" value="1"/>
</dbReference>
<comment type="cofactor">
    <cofactor evidence="6">
        <name>[2Fe-2S] cluster</name>
        <dbReference type="ChEBI" id="CHEBI:190135"/>
    </cofactor>
</comment>
<accession>A0A3B1D0N3</accession>
<keyword evidence="2" id="KW-0479">Metal-binding</keyword>
<keyword evidence="4" id="KW-0411">Iron-sulfur</keyword>
<dbReference type="GO" id="GO:0046872">
    <property type="term" value="F:metal ion binding"/>
    <property type="evidence" value="ECO:0007669"/>
    <property type="project" value="UniProtKB-KW"/>
</dbReference>
<evidence type="ECO:0000256" key="7">
    <source>
        <dbReference type="SAM" id="Phobius"/>
    </source>
</evidence>
<sequence>MVDENPGDKGDKTGITRRRFTLGVIIASIAGALGSLLSLLKVLAPEKKGGGYVSTIKPGDRFVYAKGNNTGDYIKVSSLNTGDAVLAFPEGKTSNPANIVQLIKLDESAYKAPTHINLTDQGIIAYSAICTHLGCTVSWVENRKLPDTSYTECFCHNSIFDPTRGAKVLGGPAPIPLAQIGIKVRDDGTLVFTSDFTGPIGPQV</sequence>
<dbReference type="CDD" id="cd03467">
    <property type="entry name" value="Rieske"/>
    <property type="match status" value="1"/>
</dbReference>
<reference evidence="9" key="1">
    <citation type="submission" date="2018-06" db="EMBL/GenBank/DDBJ databases">
        <authorList>
            <person name="Zhirakovskaya E."/>
        </authorList>
    </citation>
    <scope>NUCLEOTIDE SEQUENCE</scope>
</reference>
<organism evidence="9">
    <name type="scientific">hydrothermal vent metagenome</name>
    <dbReference type="NCBI Taxonomy" id="652676"/>
    <lineage>
        <taxon>unclassified sequences</taxon>
        <taxon>metagenomes</taxon>
        <taxon>ecological metagenomes</taxon>
    </lineage>
</organism>
<feature type="domain" description="Rieske" evidence="8">
    <location>
        <begin position="120"/>
        <end position="191"/>
    </location>
</feature>
<dbReference type="AlphaFoldDB" id="A0A3B1D0N3"/>
<dbReference type="GO" id="GO:0051537">
    <property type="term" value="F:2 iron, 2 sulfur cluster binding"/>
    <property type="evidence" value="ECO:0007669"/>
    <property type="project" value="UniProtKB-KW"/>
</dbReference>
<protein>
    <recommendedName>
        <fullName evidence="8">Rieske domain-containing protein</fullName>
    </recommendedName>
</protein>
<dbReference type="InterPro" id="IPR005805">
    <property type="entry name" value="Rieske_Fe-S_prot_C"/>
</dbReference>
<evidence type="ECO:0000259" key="8">
    <source>
        <dbReference type="PROSITE" id="PS51296"/>
    </source>
</evidence>
<feature type="transmembrane region" description="Helical" evidence="7">
    <location>
        <begin position="20"/>
        <end position="40"/>
    </location>
</feature>
<evidence type="ECO:0000256" key="3">
    <source>
        <dbReference type="ARBA" id="ARBA00023004"/>
    </source>
</evidence>
<dbReference type="PROSITE" id="PS51296">
    <property type="entry name" value="RIESKE"/>
    <property type="match status" value="1"/>
</dbReference>